<evidence type="ECO:0000313" key="2">
    <source>
        <dbReference type="EMBL" id="KAE9537950.1"/>
    </source>
</evidence>
<reference evidence="2 3" key="1">
    <citation type="submission" date="2019-08" db="EMBL/GenBank/DDBJ databases">
        <title>The genome of the soybean aphid Biotype 1, its phylome, world population structure and adaptation to the North American continent.</title>
        <authorList>
            <person name="Giordano R."/>
            <person name="Donthu R.K."/>
            <person name="Hernandez A.G."/>
            <person name="Wright C.L."/>
            <person name="Zimin A.V."/>
        </authorList>
    </citation>
    <scope>NUCLEOTIDE SEQUENCE [LARGE SCALE GENOMIC DNA]</scope>
    <source>
        <tissue evidence="2">Whole aphids</tissue>
    </source>
</reference>
<proteinExistence type="predicted"/>
<evidence type="ECO:0000256" key="1">
    <source>
        <dbReference type="SAM" id="MobiDB-lite"/>
    </source>
</evidence>
<name>A0A6G0TT70_APHGL</name>
<gene>
    <name evidence="2" type="ORF">AGLY_005922</name>
</gene>
<accession>A0A6G0TT70</accession>
<feature type="compositionally biased region" description="Gly residues" evidence="1">
    <location>
        <begin position="141"/>
        <end position="154"/>
    </location>
</feature>
<evidence type="ECO:0000313" key="3">
    <source>
        <dbReference type="Proteomes" id="UP000475862"/>
    </source>
</evidence>
<dbReference type="Proteomes" id="UP000475862">
    <property type="component" value="Unassembled WGS sequence"/>
</dbReference>
<comment type="caution">
    <text evidence="2">The sequence shown here is derived from an EMBL/GenBank/DDBJ whole genome shotgun (WGS) entry which is preliminary data.</text>
</comment>
<protein>
    <submittedName>
        <fullName evidence="2">Uncharacterized protein</fullName>
    </submittedName>
</protein>
<organism evidence="2 3">
    <name type="scientific">Aphis glycines</name>
    <name type="common">Soybean aphid</name>
    <dbReference type="NCBI Taxonomy" id="307491"/>
    <lineage>
        <taxon>Eukaryota</taxon>
        <taxon>Metazoa</taxon>
        <taxon>Ecdysozoa</taxon>
        <taxon>Arthropoda</taxon>
        <taxon>Hexapoda</taxon>
        <taxon>Insecta</taxon>
        <taxon>Pterygota</taxon>
        <taxon>Neoptera</taxon>
        <taxon>Paraneoptera</taxon>
        <taxon>Hemiptera</taxon>
        <taxon>Sternorrhyncha</taxon>
        <taxon>Aphidomorpha</taxon>
        <taxon>Aphidoidea</taxon>
        <taxon>Aphididae</taxon>
        <taxon>Aphidini</taxon>
        <taxon>Aphis</taxon>
        <taxon>Aphis</taxon>
    </lineage>
</organism>
<sequence>MLQSFHGKPNESALVLSYLIVLMPNRSTYCSKIIHPSMESVSKLFCFGTLYNITALLLQQILTYYYKVKMTPVYKLRTFDEGLEMTQRGLSSSAPFTPMFSSLRVEHSHSAAAATIKTNRVDASTAPAEVSAVHVLDGSSPPGGDGDGGGGGGVVSSDKPSLSTAAADHSPIVE</sequence>
<dbReference type="AlphaFoldDB" id="A0A6G0TT70"/>
<keyword evidence="3" id="KW-1185">Reference proteome</keyword>
<feature type="region of interest" description="Disordered" evidence="1">
    <location>
        <begin position="134"/>
        <end position="174"/>
    </location>
</feature>
<dbReference type="EMBL" id="VYZN01000017">
    <property type="protein sequence ID" value="KAE9537950.1"/>
    <property type="molecule type" value="Genomic_DNA"/>
</dbReference>